<dbReference type="EMBL" id="JAFBDQ010000008">
    <property type="protein sequence ID" value="MBM7556996.1"/>
    <property type="molecule type" value="Genomic_DNA"/>
</dbReference>
<dbReference type="RefSeq" id="WP_204701759.1">
    <property type="nucleotide sequence ID" value="NZ_JAFBDQ010000008.1"/>
</dbReference>
<sequence>MKISTASTLQQFRAAQAQEQQTKQEINHLAEKTETNAKIKKLSQEYESIFVSMMFKQMDKAGFKSDLIDTGLSEDIYKDMYYNKIAKKAAFESELGIAESMYQQLKK</sequence>
<proteinExistence type="predicted"/>
<gene>
    <name evidence="2" type="ORF">JOC47_001850</name>
</gene>
<name>A0A938XSP0_9FIRM</name>
<keyword evidence="3" id="KW-1185">Reference proteome</keyword>
<dbReference type="Pfam" id="PF10135">
    <property type="entry name" value="Rod-binding"/>
    <property type="match status" value="1"/>
</dbReference>
<keyword evidence="2" id="KW-0282">Flagellum</keyword>
<keyword evidence="2" id="KW-0966">Cell projection</keyword>
<organism evidence="2 3">
    <name type="scientific">Halanaerobacter jeridensis</name>
    <dbReference type="NCBI Taxonomy" id="706427"/>
    <lineage>
        <taxon>Bacteria</taxon>
        <taxon>Bacillati</taxon>
        <taxon>Bacillota</taxon>
        <taxon>Clostridia</taxon>
        <taxon>Halanaerobiales</taxon>
        <taxon>Halobacteroidaceae</taxon>
        <taxon>Halanaerobacter</taxon>
    </lineage>
</organism>
<dbReference type="AlphaFoldDB" id="A0A938XSP0"/>
<dbReference type="InterPro" id="IPR019301">
    <property type="entry name" value="Flagellar_prot_FlgJ_N"/>
</dbReference>
<keyword evidence="2" id="KW-0969">Cilium</keyword>
<feature type="domain" description="Flagellar protein FlgJ N-terminal" evidence="1">
    <location>
        <begin position="56"/>
        <end position="104"/>
    </location>
</feature>
<reference evidence="2" key="1">
    <citation type="submission" date="2021-01" db="EMBL/GenBank/DDBJ databases">
        <title>Genomic Encyclopedia of Type Strains, Phase IV (KMG-IV): sequencing the most valuable type-strain genomes for metagenomic binning, comparative biology and taxonomic classification.</title>
        <authorList>
            <person name="Goeker M."/>
        </authorList>
    </citation>
    <scope>NUCLEOTIDE SEQUENCE</scope>
    <source>
        <strain evidence="2">DSM 23230</strain>
    </source>
</reference>
<protein>
    <submittedName>
        <fullName evidence="2">Flagellar protein FlgJ</fullName>
    </submittedName>
</protein>
<evidence type="ECO:0000313" key="3">
    <source>
        <dbReference type="Proteomes" id="UP000774000"/>
    </source>
</evidence>
<evidence type="ECO:0000259" key="1">
    <source>
        <dbReference type="Pfam" id="PF10135"/>
    </source>
</evidence>
<accession>A0A938XSP0</accession>
<comment type="caution">
    <text evidence="2">The sequence shown here is derived from an EMBL/GenBank/DDBJ whole genome shotgun (WGS) entry which is preliminary data.</text>
</comment>
<evidence type="ECO:0000313" key="2">
    <source>
        <dbReference type="EMBL" id="MBM7556996.1"/>
    </source>
</evidence>
<dbReference type="Proteomes" id="UP000774000">
    <property type="component" value="Unassembled WGS sequence"/>
</dbReference>